<evidence type="ECO:0000256" key="1">
    <source>
        <dbReference type="ARBA" id="ARBA00001933"/>
    </source>
</evidence>
<dbReference type="Proteomes" id="UP000443582">
    <property type="component" value="Unassembled WGS sequence"/>
</dbReference>
<dbReference type="InterPro" id="IPR050103">
    <property type="entry name" value="Class-III_PLP-dep_AT"/>
</dbReference>
<evidence type="ECO:0000313" key="6">
    <source>
        <dbReference type="EMBL" id="RZF22981.1"/>
    </source>
</evidence>
<sequence length="455" mass="50872">MEYGVRNNEINDQFDKLFSSILKEQKNFMEVRGPQEGKEHLVEETLKAYNQERGKGIYFNYVSSGRGHGPFTELIDGSVKYDLIGGIGPNLLGHSHPIYIKSHLEAALGDSVMCGNLQPYPQAIELTNNLLSAVKESNLKHFWFTGSGSFANDLALKLVWQKKDPAYRVIAFKKAFAGRSVATQDITHNANYRQGMPKSLDVDHVPHFDQNNPEDSLKNTLAALEEVTAKHPNQHCAIMLEIIQGEGGFIFGPKEYYEEIFKWAKKKGLYIWIDEVQTFGRTRELFAFQTMGLDKYVDIVSVGKALQVCGVLYSEELNPKPGLIAGTFNGSVSALSTGSKLIKYLTEGNFYGDNGRIKELEDKFITKLTHLMKNSCKDKMTYVGGIGTMIAFEVGDSTTETVSKFVKALFNNGIVAFMAGKEPTRVRLLLPLAMTDEHIDDIISIIEKTILEEIN</sequence>
<dbReference type="InterPro" id="IPR015422">
    <property type="entry name" value="PyrdxlP-dep_Trfase_small"/>
</dbReference>
<evidence type="ECO:0000313" key="7">
    <source>
        <dbReference type="Proteomes" id="UP000443582"/>
    </source>
</evidence>
<dbReference type="InterPro" id="IPR005814">
    <property type="entry name" value="Aminotrans_3"/>
</dbReference>
<protein>
    <submittedName>
        <fullName evidence="6">Aminotransferase class III-fold pyridoxal phosphate-dependent enzyme</fullName>
    </submittedName>
</protein>
<proteinExistence type="inferred from homology"/>
<gene>
    <name evidence="6" type="ORF">DAY19_04200</name>
</gene>
<keyword evidence="4 5" id="KW-0663">Pyridoxal phosphate</keyword>
<dbReference type="RefSeq" id="WP_114705923.1">
    <property type="nucleotide sequence ID" value="NZ_QDKL01000001.1"/>
</dbReference>
<dbReference type="PANTHER" id="PTHR11986:SF79">
    <property type="entry name" value="ACETYLORNITHINE AMINOTRANSFERASE, MITOCHONDRIAL"/>
    <property type="match status" value="1"/>
</dbReference>
<dbReference type="EMBL" id="QDKL01000001">
    <property type="protein sequence ID" value="RZF22981.1"/>
    <property type="molecule type" value="Genomic_DNA"/>
</dbReference>
<dbReference type="PANTHER" id="PTHR11986">
    <property type="entry name" value="AMINOTRANSFERASE CLASS III"/>
    <property type="match status" value="1"/>
</dbReference>
<dbReference type="Pfam" id="PF00202">
    <property type="entry name" value="Aminotran_3"/>
    <property type="match status" value="1"/>
</dbReference>
<dbReference type="PIRSF" id="PIRSF000521">
    <property type="entry name" value="Transaminase_4ab_Lys_Orn"/>
    <property type="match status" value="1"/>
</dbReference>
<comment type="caution">
    <text evidence="6">The sequence shown here is derived from an EMBL/GenBank/DDBJ whole genome shotgun (WGS) entry which is preliminary data.</text>
</comment>
<organism evidence="6 7">
    <name type="scientific">Halobacteriovorax vibrionivorans</name>
    <dbReference type="NCBI Taxonomy" id="2152716"/>
    <lineage>
        <taxon>Bacteria</taxon>
        <taxon>Pseudomonadati</taxon>
        <taxon>Bdellovibrionota</taxon>
        <taxon>Bacteriovoracia</taxon>
        <taxon>Bacteriovoracales</taxon>
        <taxon>Halobacteriovoraceae</taxon>
        <taxon>Halobacteriovorax</taxon>
    </lineage>
</organism>
<keyword evidence="7" id="KW-1185">Reference proteome</keyword>
<dbReference type="SUPFAM" id="SSF53383">
    <property type="entry name" value="PLP-dependent transferases"/>
    <property type="match status" value="1"/>
</dbReference>
<dbReference type="InterPro" id="IPR015421">
    <property type="entry name" value="PyrdxlP-dep_Trfase_major"/>
</dbReference>
<comment type="similarity">
    <text evidence="5">Belongs to the class-III pyridoxal-phosphate-dependent aminotransferase family.</text>
</comment>
<evidence type="ECO:0000256" key="3">
    <source>
        <dbReference type="ARBA" id="ARBA00022679"/>
    </source>
</evidence>
<dbReference type="InterPro" id="IPR015424">
    <property type="entry name" value="PyrdxlP-dep_Trfase"/>
</dbReference>
<comment type="cofactor">
    <cofactor evidence="1">
        <name>pyridoxal 5'-phosphate</name>
        <dbReference type="ChEBI" id="CHEBI:597326"/>
    </cofactor>
</comment>
<evidence type="ECO:0000256" key="5">
    <source>
        <dbReference type="RuleBase" id="RU003560"/>
    </source>
</evidence>
<keyword evidence="3" id="KW-0808">Transferase</keyword>
<accession>A0ABY0IM71</accession>
<name>A0ABY0IM71_9BACT</name>
<dbReference type="Gene3D" id="3.40.640.10">
    <property type="entry name" value="Type I PLP-dependent aspartate aminotransferase-like (Major domain)"/>
    <property type="match status" value="1"/>
</dbReference>
<evidence type="ECO:0000256" key="4">
    <source>
        <dbReference type="ARBA" id="ARBA00022898"/>
    </source>
</evidence>
<dbReference type="GO" id="GO:0008483">
    <property type="term" value="F:transaminase activity"/>
    <property type="evidence" value="ECO:0007669"/>
    <property type="project" value="UniProtKB-KW"/>
</dbReference>
<reference evidence="7" key="1">
    <citation type="journal article" date="2019" name="Int. J. Syst. Evol. Microbiol.">
        <title>Halobacteriovorax valvorus sp. nov., a novel prokaryotic predator isolated from coastal seawater of China.</title>
        <authorList>
            <person name="Chen M.-X."/>
        </authorList>
    </citation>
    <scope>NUCLEOTIDE SEQUENCE [LARGE SCALE GENOMIC DNA]</scope>
    <source>
        <strain evidence="7">BL9</strain>
    </source>
</reference>
<dbReference type="Gene3D" id="3.90.1150.10">
    <property type="entry name" value="Aspartate Aminotransferase, domain 1"/>
    <property type="match status" value="1"/>
</dbReference>
<evidence type="ECO:0000256" key="2">
    <source>
        <dbReference type="ARBA" id="ARBA00022576"/>
    </source>
</evidence>
<keyword evidence="2 6" id="KW-0032">Aminotransferase</keyword>